<name>A0ABP8MDW8_9BACT</name>
<dbReference type="Proteomes" id="UP001501508">
    <property type="component" value="Unassembled WGS sequence"/>
</dbReference>
<evidence type="ECO:0000313" key="2">
    <source>
        <dbReference type="Proteomes" id="UP001501508"/>
    </source>
</evidence>
<reference evidence="2" key="1">
    <citation type="journal article" date="2019" name="Int. J. Syst. Evol. Microbiol.">
        <title>The Global Catalogue of Microorganisms (GCM) 10K type strain sequencing project: providing services to taxonomists for standard genome sequencing and annotation.</title>
        <authorList>
            <consortium name="The Broad Institute Genomics Platform"/>
            <consortium name="The Broad Institute Genome Sequencing Center for Infectious Disease"/>
            <person name="Wu L."/>
            <person name="Ma J."/>
        </authorList>
    </citation>
    <scope>NUCLEOTIDE SEQUENCE [LARGE SCALE GENOMIC DNA]</scope>
    <source>
        <strain evidence="2">JCM 31920</strain>
    </source>
</reference>
<proteinExistence type="predicted"/>
<comment type="caution">
    <text evidence="1">The sequence shown here is derived from an EMBL/GenBank/DDBJ whole genome shotgun (WGS) entry which is preliminary data.</text>
</comment>
<dbReference type="Gene3D" id="3.40.50.880">
    <property type="match status" value="1"/>
</dbReference>
<dbReference type="CDD" id="cd03143">
    <property type="entry name" value="A4_beta-galactosidase_middle_domain"/>
    <property type="match status" value="1"/>
</dbReference>
<dbReference type="Gene3D" id="3.20.20.80">
    <property type="entry name" value="Glycosidases"/>
    <property type="match status" value="1"/>
</dbReference>
<dbReference type="InterPro" id="IPR029062">
    <property type="entry name" value="Class_I_gatase-like"/>
</dbReference>
<gene>
    <name evidence="1" type="ORF">GCM10023091_43450</name>
</gene>
<keyword evidence="2" id="KW-1185">Reference proteome</keyword>
<dbReference type="EMBL" id="BAABEY010000036">
    <property type="protein sequence ID" value="GAA4447846.1"/>
    <property type="molecule type" value="Genomic_DNA"/>
</dbReference>
<evidence type="ECO:0000313" key="1">
    <source>
        <dbReference type="EMBL" id="GAA4447846.1"/>
    </source>
</evidence>
<dbReference type="InterPro" id="IPR017853">
    <property type="entry name" value="GH"/>
</dbReference>
<organism evidence="1 2">
    <name type="scientific">Ravibacter arvi</name>
    <dbReference type="NCBI Taxonomy" id="2051041"/>
    <lineage>
        <taxon>Bacteria</taxon>
        <taxon>Pseudomonadati</taxon>
        <taxon>Bacteroidota</taxon>
        <taxon>Cytophagia</taxon>
        <taxon>Cytophagales</taxon>
        <taxon>Spirosomataceae</taxon>
        <taxon>Ravibacter</taxon>
    </lineage>
</organism>
<sequence length="563" mass="62928">MVTSILDKVRPDYIQIDCKGHPGYSSYPTKVGNPAPGIEKDALRVWRRETARRGVGLFMHYSGVWDSRAVELHPDWAVTNADGKKNKDITSVFGPYADQLLIPQLKELAGDYRVDGVWVDGECWATVPDYGERATRLFREATGISDPPKTSKDPHWYEWMQFNREAFRKYLRHYVAEVRSVYPDFQICSNWAFTDHMPEAVSVPLNFLSGDYDHRNSVNSARYAGRYLVHQGLPWDLMAWSFSRTPNHDSIPWKQKTAVQLKQEAAIVLALGGGFQAYFSQNRDGSIKPGEMEVMAEVAQFARERQPFCHHSVQIPQIGLLFPTGSYQKESGGLFTRNTGNNRLRGVLQALLEGQNSVDIVSEDMLNRNIKKFPLIVVPEWQQLSRVLCEDLISYVKEGGSLLIIGNETAGFFSEWAAADAGSPTTFKRLGSGQIGIMPDAFGLEYLKNGSKEKRAVLNDAVKALFPDPIVRSEGATDIDLSASMLGNKLTVHLVNTSGPHDKVTYIEKVSPAGPLTLSIRTGKKPARITLQPSGKKCGFRFENGRAIVKIDTVPLYEILVVE</sequence>
<accession>A0ABP8MDW8</accession>
<protein>
    <recommendedName>
        <fullName evidence="3">Beta-galactosidase trimerisation domain-containing protein</fullName>
    </recommendedName>
</protein>
<evidence type="ECO:0008006" key="3">
    <source>
        <dbReference type="Google" id="ProtNLM"/>
    </source>
</evidence>
<dbReference type="SUPFAM" id="SSF51445">
    <property type="entry name" value="(Trans)glycosidases"/>
    <property type="match status" value="1"/>
</dbReference>